<name>A0A6J5Z4S1_9ZZZZ</name>
<gene>
    <name evidence="2" type="ORF">UFOPK3574_00670</name>
</gene>
<protein>
    <submittedName>
        <fullName evidence="2">Unannotated protein</fullName>
    </submittedName>
</protein>
<dbReference type="EMBL" id="CAESAF010000063">
    <property type="protein sequence ID" value="CAB4337645.1"/>
    <property type="molecule type" value="Genomic_DNA"/>
</dbReference>
<sequence>MSSFYPLSNQIGSLPASAIQTFTHGFHSAFSRFRERKAVAIPTKFFISNPPLLSAGRRNPNSSFAFGVINGEGPLSVKAENITVWNQLRFQWIDNFHNVISQNKFRFYPTKVNSSPENQTNNHFEKYLRGTGAYPETVSRKESYQNKRTTGPSEIATGSEGFIHNLSIAGDGK</sequence>
<feature type="region of interest" description="Disordered" evidence="1">
    <location>
        <begin position="138"/>
        <end position="158"/>
    </location>
</feature>
<reference evidence="2" key="1">
    <citation type="submission" date="2020-05" db="EMBL/GenBank/DDBJ databases">
        <authorList>
            <person name="Chiriac C."/>
            <person name="Salcher M."/>
            <person name="Ghai R."/>
            <person name="Kavagutti S V."/>
        </authorList>
    </citation>
    <scope>NUCLEOTIDE SEQUENCE</scope>
</reference>
<evidence type="ECO:0000313" key="2">
    <source>
        <dbReference type="EMBL" id="CAB4337645.1"/>
    </source>
</evidence>
<organism evidence="2">
    <name type="scientific">freshwater metagenome</name>
    <dbReference type="NCBI Taxonomy" id="449393"/>
    <lineage>
        <taxon>unclassified sequences</taxon>
        <taxon>metagenomes</taxon>
        <taxon>ecological metagenomes</taxon>
    </lineage>
</organism>
<accession>A0A6J5Z4S1</accession>
<proteinExistence type="predicted"/>
<evidence type="ECO:0000256" key="1">
    <source>
        <dbReference type="SAM" id="MobiDB-lite"/>
    </source>
</evidence>
<dbReference type="AlphaFoldDB" id="A0A6J5Z4S1"/>